<evidence type="ECO:0000313" key="3">
    <source>
        <dbReference type="Proteomes" id="UP000001551"/>
    </source>
</evidence>
<dbReference type="NCBIfam" id="TIGR03936">
    <property type="entry name" value="sam_1_link_chp"/>
    <property type="match status" value="1"/>
</dbReference>
<proteinExistence type="predicted"/>
<dbReference type="KEGG" id="eha:Ethha_1197"/>
<dbReference type="EMBL" id="CP002400">
    <property type="protein sequence ID" value="ADU26748.1"/>
    <property type="molecule type" value="Genomic_DNA"/>
</dbReference>
<dbReference type="AlphaFoldDB" id="E6U542"/>
<dbReference type="STRING" id="663278.Ethha_1197"/>
<organism evidence="2 3">
    <name type="scientific">Ethanoligenens harbinense (strain DSM 18485 / JCM 12961 / CGMCC 1.5033 / YUAN-3)</name>
    <dbReference type="NCBI Taxonomy" id="663278"/>
    <lineage>
        <taxon>Bacteria</taxon>
        <taxon>Bacillati</taxon>
        <taxon>Bacillota</taxon>
        <taxon>Clostridia</taxon>
        <taxon>Eubacteriales</taxon>
        <taxon>Oscillospiraceae</taxon>
        <taxon>Ethanoligenens</taxon>
    </lineage>
</organism>
<dbReference type="RefSeq" id="WP_013485109.1">
    <property type="nucleotide sequence ID" value="NC_014828.1"/>
</dbReference>
<protein>
    <recommendedName>
        <fullName evidence="1">DUF2344 domain-containing protein</fullName>
    </recommendedName>
</protein>
<dbReference type="InterPro" id="IPR018768">
    <property type="entry name" value="DUF2344"/>
</dbReference>
<dbReference type="HOGENOM" id="CLU_083579_1_0_9"/>
<evidence type="ECO:0000259" key="1">
    <source>
        <dbReference type="Pfam" id="PF10105"/>
    </source>
</evidence>
<reference evidence="2 3" key="1">
    <citation type="submission" date="2010-12" db="EMBL/GenBank/DDBJ databases">
        <title>Complete sequence of Ethanoligenens harbinense YUAN-3.</title>
        <authorList>
            <person name="Lucas S."/>
            <person name="Copeland A."/>
            <person name="Lapidus A."/>
            <person name="Cheng J.-F."/>
            <person name="Bruce D."/>
            <person name="Goodwin L."/>
            <person name="Pitluck S."/>
            <person name="Chertkov O."/>
            <person name="Misra M."/>
            <person name="Detter J.C."/>
            <person name="Han C."/>
            <person name="Tapia R."/>
            <person name="Land M."/>
            <person name="Hauser L."/>
            <person name="Jeffries C."/>
            <person name="Kyrpides N."/>
            <person name="Ivanova N."/>
            <person name="Mikhailova N."/>
            <person name="Wang A."/>
            <person name="Mouttaki H."/>
            <person name="He Z."/>
            <person name="Zhou J."/>
            <person name="Hemme C.L."/>
            <person name="Woyke T."/>
        </authorList>
    </citation>
    <scope>NUCLEOTIDE SEQUENCE [LARGE SCALE GENOMIC DNA]</scope>
    <source>
        <strain evidence="3">DSM 18485 / JCM 12961 / CGMCC 1.5033 / YUAN-3</strain>
    </source>
</reference>
<keyword evidence="3" id="KW-1185">Reference proteome</keyword>
<feature type="domain" description="DUF2344" evidence="1">
    <location>
        <begin position="4"/>
        <end position="185"/>
    </location>
</feature>
<dbReference type="eggNOG" id="COG5011">
    <property type="taxonomic scope" value="Bacteria"/>
</dbReference>
<accession>E6U542</accession>
<dbReference type="Pfam" id="PF10105">
    <property type="entry name" value="DUF2344"/>
    <property type="match status" value="1"/>
</dbReference>
<name>E6U542_ETHHY</name>
<sequence length="219" mass="25024">MQPLRIRFEKRGRARFISHLDMIRCMSRALRRAGIPVWYTQGFNPHPYITFALPLSLFYESDCEVMDMRLDGEMPFDEVRARMDAEMPEGIRITGAAPPQMKTTEIEQASYTMQLEYPGRTAGQLEKKWQDLLALPTVPVEKKSKRGLHEINMRPYLAQAEITAQDGMLSIRSLLPAGQQETINPGCIAAALVRHTGLEPYLDHICRTGIFDAQMRSFH</sequence>
<dbReference type="Proteomes" id="UP000001551">
    <property type="component" value="Chromosome"/>
</dbReference>
<evidence type="ECO:0000313" key="2">
    <source>
        <dbReference type="EMBL" id="ADU26748.1"/>
    </source>
</evidence>
<gene>
    <name evidence="2" type="ordered locus">Ethha_1197</name>
</gene>